<evidence type="ECO:0000313" key="2">
    <source>
        <dbReference type="Proteomes" id="UP000636888"/>
    </source>
</evidence>
<accession>A0A8J7IZL5</accession>
<keyword evidence="2" id="KW-1185">Reference proteome</keyword>
<protein>
    <submittedName>
        <fullName evidence="1">Uncharacterized protein</fullName>
    </submittedName>
</protein>
<organism evidence="1 2">
    <name type="scientific">Geomesophilobacter sediminis</name>
    <dbReference type="NCBI Taxonomy" id="2798584"/>
    <lineage>
        <taxon>Bacteria</taxon>
        <taxon>Pseudomonadati</taxon>
        <taxon>Thermodesulfobacteriota</taxon>
        <taxon>Desulfuromonadia</taxon>
        <taxon>Geobacterales</taxon>
        <taxon>Geobacteraceae</taxon>
        <taxon>Geomesophilobacter</taxon>
    </lineage>
</organism>
<gene>
    <name evidence="1" type="ORF">JFN93_12525</name>
</gene>
<dbReference type="AlphaFoldDB" id="A0A8J7IZL5"/>
<proteinExistence type="predicted"/>
<name>A0A8J7IZL5_9BACT</name>
<dbReference type="EMBL" id="JAEMHM010000009">
    <property type="protein sequence ID" value="MBJ6725537.1"/>
    <property type="molecule type" value="Genomic_DNA"/>
</dbReference>
<reference evidence="1" key="1">
    <citation type="submission" date="2020-12" db="EMBL/GenBank/DDBJ databases">
        <title>Geomonas sp. Red875, isolated from river sediment.</title>
        <authorList>
            <person name="Xu Z."/>
            <person name="Zhang Z."/>
            <person name="Masuda Y."/>
            <person name="Itoh H."/>
            <person name="Senoo K."/>
        </authorList>
    </citation>
    <scope>NUCLEOTIDE SEQUENCE</scope>
    <source>
        <strain evidence="1">Red875</strain>
    </source>
</reference>
<dbReference type="RefSeq" id="WP_199384427.1">
    <property type="nucleotide sequence ID" value="NZ_JAEMHM010000009.1"/>
</dbReference>
<evidence type="ECO:0000313" key="1">
    <source>
        <dbReference type="EMBL" id="MBJ6725537.1"/>
    </source>
</evidence>
<sequence length="72" mass="8257">MNLKPNTEVSAMVSIELNKADASTLQEILESALDDLKTERVRTENREFHAHLAERERLLGNVIRKLELVEEV</sequence>
<comment type="caution">
    <text evidence="1">The sequence shown here is derived from an EMBL/GenBank/DDBJ whole genome shotgun (WGS) entry which is preliminary data.</text>
</comment>
<dbReference type="Proteomes" id="UP000636888">
    <property type="component" value="Unassembled WGS sequence"/>
</dbReference>